<sequence length="97" mass="10379">MDDCEGQPAVNFRAHVEGTAPRELVSCRIQHAALDMLLTQAAGIGVGDDQSALEAAAEQFRPIILAIATAKFDCGDWLLDGSRKVVVVRLDDVSTAR</sequence>
<organism evidence="1 2">
    <name type="scientific">Stella humosa</name>
    <dbReference type="NCBI Taxonomy" id="94"/>
    <lineage>
        <taxon>Bacteria</taxon>
        <taxon>Pseudomonadati</taxon>
        <taxon>Pseudomonadota</taxon>
        <taxon>Alphaproteobacteria</taxon>
        <taxon>Rhodospirillales</taxon>
        <taxon>Stellaceae</taxon>
        <taxon>Stella</taxon>
    </lineage>
</organism>
<proteinExistence type="predicted"/>
<protein>
    <submittedName>
        <fullName evidence="1">Uncharacterized protein</fullName>
    </submittedName>
</protein>
<gene>
    <name evidence="1" type="ORF">EDC65_3259</name>
</gene>
<evidence type="ECO:0000313" key="1">
    <source>
        <dbReference type="EMBL" id="ROP91392.1"/>
    </source>
</evidence>
<accession>A0A3N1LJ69</accession>
<dbReference type="Proteomes" id="UP000278222">
    <property type="component" value="Unassembled WGS sequence"/>
</dbReference>
<evidence type="ECO:0000313" key="2">
    <source>
        <dbReference type="Proteomes" id="UP000278222"/>
    </source>
</evidence>
<dbReference type="EMBL" id="RJKX01000014">
    <property type="protein sequence ID" value="ROP91392.1"/>
    <property type="molecule type" value="Genomic_DNA"/>
</dbReference>
<comment type="caution">
    <text evidence="1">The sequence shown here is derived from an EMBL/GenBank/DDBJ whole genome shotgun (WGS) entry which is preliminary data.</text>
</comment>
<keyword evidence="2" id="KW-1185">Reference proteome</keyword>
<dbReference type="AlphaFoldDB" id="A0A3N1LJ69"/>
<reference evidence="1 2" key="1">
    <citation type="submission" date="2018-11" db="EMBL/GenBank/DDBJ databases">
        <title>Genomic Encyclopedia of Type Strains, Phase IV (KMG-IV): sequencing the most valuable type-strain genomes for metagenomic binning, comparative biology and taxonomic classification.</title>
        <authorList>
            <person name="Goeker M."/>
        </authorList>
    </citation>
    <scope>NUCLEOTIDE SEQUENCE [LARGE SCALE GENOMIC DNA]</scope>
    <source>
        <strain evidence="1 2">DSM 5900</strain>
    </source>
</reference>
<name>A0A3N1LJ69_9PROT</name>